<feature type="region of interest" description="Disordered" evidence="4">
    <location>
        <begin position="1047"/>
        <end position="1094"/>
    </location>
</feature>
<dbReference type="EMBL" id="GDIP01230472">
    <property type="protein sequence ID" value="JAI92929.1"/>
    <property type="molecule type" value="Transcribed_RNA"/>
</dbReference>
<dbReference type="Pfam" id="PF12478">
    <property type="entry name" value="UBAP2-Lig"/>
    <property type="match status" value="1"/>
</dbReference>
<dbReference type="GO" id="GO:0005737">
    <property type="term" value="C:cytoplasm"/>
    <property type="evidence" value="ECO:0007669"/>
    <property type="project" value="UniProtKB-SubCell"/>
</dbReference>
<evidence type="ECO:0000256" key="2">
    <source>
        <dbReference type="ARBA" id="ARBA00022490"/>
    </source>
</evidence>
<dbReference type="EMBL" id="GDIP01239123">
    <property type="protein sequence ID" value="JAI84278.1"/>
    <property type="molecule type" value="Transcribed_RNA"/>
</dbReference>
<dbReference type="AlphaFoldDB" id="A0A0P5YYH0"/>
<reference evidence="5" key="1">
    <citation type="submission" date="2015-10" db="EMBL/GenBank/DDBJ databases">
        <title>Daphnia magna gene sets from two clonal populations assembled and annotated with EvidentialGene.</title>
        <authorList>
            <person name="Gilbert D."/>
            <person name="Podicheti R."/>
            <person name="Orsini L."/>
            <person name="Colbourne J."/>
            <person name="Pfrender M."/>
        </authorList>
    </citation>
    <scope>NUCLEOTIDE SEQUENCE</scope>
</reference>
<organism evidence="5">
    <name type="scientific">Daphnia magna</name>
    <dbReference type="NCBI Taxonomy" id="35525"/>
    <lineage>
        <taxon>Eukaryota</taxon>
        <taxon>Metazoa</taxon>
        <taxon>Ecdysozoa</taxon>
        <taxon>Arthropoda</taxon>
        <taxon>Crustacea</taxon>
        <taxon>Branchiopoda</taxon>
        <taxon>Diplostraca</taxon>
        <taxon>Cladocera</taxon>
        <taxon>Anomopoda</taxon>
        <taxon>Daphniidae</taxon>
        <taxon>Daphnia</taxon>
    </lineage>
</organism>
<evidence type="ECO:0000256" key="4">
    <source>
        <dbReference type="SAM" id="MobiDB-lite"/>
    </source>
</evidence>
<dbReference type="EMBL" id="GDIP01211018">
    <property type="protein sequence ID" value="JAJ12384.1"/>
    <property type="molecule type" value="Transcribed_RNA"/>
</dbReference>
<dbReference type="Gene3D" id="1.10.8.10">
    <property type="entry name" value="DNA helicase RuvA subunit, C-terminal domain"/>
    <property type="match status" value="1"/>
</dbReference>
<dbReference type="InterPro" id="IPR022166">
    <property type="entry name" value="UBAP2/Lig"/>
</dbReference>
<reference evidence="5" key="2">
    <citation type="submission" date="2015-10" db="EMBL/GenBank/DDBJ databases">
        <authorList>
            <person name="Gilbert D.G."/>
        </authorList>
    </citation>
    <scope>NUCLEOTIDE SEQUENCE</scope>
</reference>
<dbReference type="EMBL" id="GDIP01212067">
    <property type="protein sequence ID" value="JAJ11335.1"/>
    <property type="molecule type" value="Transcribed_RNA"/>
</dbReference>
<feature type="compositionally biased region" description="Polar residues" evidence="4">
    <location>
        <begin position="591"/>
        <end position="603"/>
    </location>
</feature>
<feature type="compositionally biased region" description="Gly residues" evidence="4">
    <location>
        <begin position="219"/>
        <end position="236"/>
    </location>
</feature>
<keyword evidence="2" id="KW-0963">Cytoplasm</keyword>
<keyword evidence="3" id="KW-0597">Phosphoprotein</keyword>
<dbReference type="PANTHER" id="PTHR16308">
    <property type="entry name" value="UBIQUITIN ASSOCIATED PROTEIN 2-LIKE/LINGERER"/>
    <property type="match status" value="1"/>
</dbReference>
<feature type="compositionally biased region" description="Low complexity" evidence="4">
    <location>
        <begin position="665"/>
        <end position="683"/>
    </location>
</feature>
<feature type="compositionally biased region" description="Gly residues" evidence="4">
    <location>
        <begin position="144"/>
        <end position="159"/>
    </location>
</feature>
<name>A0A0P5YYH0_9CRUS</name>
<dbReference type="InterPro" id="IPR051833">
    <property type="entry name" value="TC-DDR_regulator"/>
</dbReference>
<feature type="compositionally biased region" description="Low complexity" evidence="4">
    <location>
        <begin position="1047"/>
        <end position="1085"/>
    </location>
</feature>
<evidence type="ECO:0000256" key="3">
    <source>
        <dbReference type="ARBA" id="ARBA00022553"/>
    </source>
</evidence>
<evidence type="ECO:0000256" key="1">
    <source>
        <dbReference type="ARBA" id="ARBA00004496"/>
    </source>
</evidence>
<feature type="compositionally biased region" description="Polar residues" evidence="4">
    <location>
        <begin position="29"/>
        <end position="40"/>
    </location>
</feature>
<feature type="compositionally biased region" description="Low complexity" evidence="4">
    <location>
        <begin position="616"/>
        <end position="634"/>
    </location>
</feature>
<accession>A0A0P5YYH0</accession>
<feature type="region of interest" description="Disordered" evidence="4">
    <location>
        <begin position="590"/>
        <end position="710"/>
    </location>
</feature>
<sequence>MRMSSTAKKGDKGKSSTNSSLPLSKDTAPHSSTKMANSKTVESKHDSSKAVEQLNPKLLPTAEQLRIAQMISDSKKDDPELPEKVNKLVELTNCSADAAIIALHDSNNDLDHAIAALLDGETEGDWEVSGKKKKPKQSAQQLGPAGGDGPEGGSGVGSGRGRDRERDRPRSSRGGPPRLRGRGRGRDNKENVEEGDGEHFGGSRGRGSRSGPRMSNGPGREGSSGRGSGGGRGGRGGFRRGQRGPAPVTETWEEGADYSAMTNVEPWGVDFPSAEDWDNEEYIGSLVETKVFTPSQSAAVNVPAPAAPIPEPAQLTNGSPSISNGGGGGNSSSSSSHVEPAVPVPAPPPQVHYSTINNSAQQGIDLNALLQKTSGVTVAGSSMQQQFLQYSQQATDALKAAMGVGGGSSANLKSAKPLRAKIPPPSKIPLSAVEMPDDPIVSGLDVKFGTLDFGIEPSGFDMGIDVAMTPSSTANINMGKQPDHHHQQQQQQHQQQQHQQHQQQQQQQQQHQQSQHGLMSKIEQQYASSAPTPQPPAPSTLPKPDSSLGGFSVSSASAPQQSMATTSTQVKSTNSPASYPYGTSYAPPGVNSASTQATTTGVSQPAGAYPTNSQTSGVYSNNSSNSGYQGASSQTAYGSYVQQQPHQQPQQQQQQQQQASYQTYNNKMNSASSMNDASSSVSSLRGDMPNATAASTSRQPNAVTSATATNKQAGTTLAASGSGLPNMPPGVPMLGPGSFIMGQAPGLPYYAAAAAAAGIQQHQVYSLEDMQYRYPHLAAAGYYDMGYQSPTSLGGGRDGTLASLAYATGTDAKFSRNETNSPVPTSLSQNAAQSHGGAFITPAAAAATPLTPAYAYYYSGGVMPGGYQFGAPAALYPVSAATSGHAASNAAQYGKGGLSGSGTGGAQSGQTSGGATAGGPSNATASGYASYGSTYDDFSKAVYNSVGVGSAAGQTAKIGGVGASTGPSVGAAGSADLGPNVYGKTHNQLGKISTYDKTGGFHTGTPPPYGMAGNANAAPLGVGVSVGVGGPSPYGTQHMFIPTLAPHQSQHSHMMHQQLHQDSASGPGQRSQSGGQQNKQGSKSNYGGSYWGSN</sequence>
<proteinExistence type="predicted"/>
<dbReference type="CDD" id="cd14277">
    <property type="entry name" value="UBA_UBP2_like"/>
    <property type="match status" value="1"/>
</dbReference>
<feature type="region of interest" description="Disordered" evidence="4">
    <location>
        <begin position="122"/>
        <end position="259"/>
    </location>
</feature>
<dbReference type="EMBL" id="GDIP01238118">
    <property type="protein sequence ID" value="JAI85283.1"/>
    <property type="molecule type" value="Transcribed_RNA"/>
</dbReference>
<comment type="subcellular location">
    <subcellularLocation>
        <location evidence="1">Cytoplasm</location>
    </subcellularLocation>
</comment>
<feature type="compositionally biased region" description="Low complexity" evidence="4">
    <location>
        <begin position="209"/>
        <end position="218"/>
    </location>
</feature>
<dbReference type="InterPro" id="IPR009060">
    <property type="entry name" value="UBA-like_sf"/>
</dbReference>
<feature type="compositionally biased region" description="Polar residues" evidence="4">
    <location>
        <begin position="559"/>
        <end position="575"/>
    </location>
</feature>
<feature type="compositionally biased region" description="Low complexity" evidence="4">
    <location>
        <begin position="312"/>
        <end position="323"/>
    </location>
</feature>
<feature type="compositionally biased region" description="Basic and acidic residues" evidence="4">
    <location>
        <begin position="160"/>
        <end position="170"/>
    </location>
</feature>
<evidence type="ECO:0000313" key="5">
    <source>
        <dbReference type="EMBL" id="JAI84278.1"/>
    </source>
</evidence>
<feature type="region of interest" description="Disordered" evidence="4">
    <location>
        <begin position="1"/>
        <end position="58"/>
    </location>
</feature>
<feature type="compositionally biased region" description="Low complexity" evidence="4">
    <location>
        <begin position="488"/>
        <end position="516"/>
    </location>
</feature>
<dbReference type="GO" id="GO:0005634">
    <property type="term" value="C:nucleus"/>
    <property type="evidence" value="ECO:0007669"/>
    <property type="project" value="TreeGrafter"/>
</dbReference>
<feature type="compositionally biased region" description="Polar residues" evidence="4">
    <location>
        <begin position="692"/>
        <end position="710"/>
    </location>
</feature>
<feature type="region of interest" description="Disordered" evidence="4">
    <location>
        <begin position="898"/>
        <end position="919"/>
    </location>
</feature>
<dbReference type="SUPFAM" id="SSF46934">
    <property type="entry name" value="UBA-like"/>
    <property type="match status" value="1"/>
</dbReference>
<dbReference type="OrthoDB" id="5918007at2759"/>
<protein>
    <submittedName>
        <fullName evidence="5">Ubiquitin-associated protein</fullName>
    </submittedName>
</protein>
<feature type="region of interest" description="Disordered" evidence="4">
    <location>
        <begin position="304"/>
        <end position="347"/>
    </location>
</feature>
<feature type="compositionally biased region" description="Low complexity" evidence="4">
    <location>
        <begin position="642"/>
        <end position="658"/>
    </location>
</feature>
<feature type="compositionally biased region" description="Pro residues" evidence="4">
    <location>
        <begin position="532"/>
        <end position="541"/>
    </location>
</feature>
<dbReference type="EMBL" id="GDIP01212069">
    <property type="protein sequence ID" value="JAJ11333.1"/>
    <property type="molecule type" value="Transcribed_RNA"/>
</dbReference>
<feature type="compositionally biased region" description="Gly residues" evidence="4">
    <location>
        <begin position="898"/>
        <end position="917"/>
    </location>
</feature>
<feature type="compositionally biased region" description="Basic and acidic residues" evidence="4">
    <location>
        <begin position="184"/>
        <end position="201"/>
    </location>
</feature>
<feature type="compositionally biased region" description="Low complexity" evidence="4">
    <location>
        <begin position="542"/>
        <end position="558"/>
    </location>
</feature>
<feature type="region of interest" description="Disordered" evidence="4">
    <location>
        <begin position="472"/>
        <end position="575"/>
    </location>
</feature>
<dbReference type="PANTHER" id="PTHR16308:SF13">
    <property type="entry name" value="PROTEIN LINGERER"/>
    <property type="match status" value="1"/>
</dbReference>